<dbReference type="InterPro" id="IPR050121">
    <property type="entry name" value="Cytochrome_P450_monoxygenase"/>
</dbReference>
<evidence type="ECO:0000256" key="6">
    <source>
        <dbReference type="ARBA" id="ARBA00023033"/>
    </source>
</evidence>
<evidence type="ECO:0000256" key="4">
    <source>
        <dbReference type="ARBA" id="ARBA00023002"/>
    </source>
</evidence>
<dbReference type="AlphaFoldDB" id="A0A4Z1EDJ9"/>
<comment type="similarity">
    <text evidence="2">Belongs to the cytochrome P450 family.</text>
</comment>
<dbReference type="PANTHER" id="PTHR24305:SF157">
    <property type="entry name" value="N-ACETYLTRYPTOPHAN 6-HYDROXYLASE IVOC-RELATED"/>
    <property type="match status" value="1"/>
</dbReference>
<proteinExistence type="inferred from homology"/>
<keyword evidence="9" id="KW-1185">Reference proteome</keyword>
<evidence type="ECO:0000256" key="1">
    <source>
        <dbReference type="ARBA" id="ARBA00001971"/>
    </source>
</evidence>
<dbReference type="OrthoDB" id="3945418at2759"/>
<keyword evidence="4" id="KW-0560">Oxidoreductase</keyword>
<name>A0A4Z1EDJ9_9HELO</name>
<keyword evidence="7" id="KW-0472">Membrane</keyword>
<reference evidence="8 9" key="1">
    <citation type="submission" date="2017-12" db="EMBL/GenBank/DDBJ databases">
        <title>Comparative genomics of Botrytis spp.</title>
        <authorList>
            <person name="Valero-Jimenez C.A."/>
            <person name="Tapia P."/>
            <person name="Veloso J."/>
            <person name="Silva-Moreno E."/>
            <person name="Staats M."/>
            <person name="Valdes J.H."/>
            <person name="Van Kan J.A.L."/>
        </authorList>
    </citation>
    <scope>NUCLEOTIDE SEQUENCE [LARGE SCALE GENOMIC DNA]</scope>
    <source>
        <strain evidence="8 9">Bt9001</strain>
    </source>
</reference>
<evidence type="ECO:0000256" key="7">
    <source>
        <dbReference type="SAM" id="Phobius"/>
    </source>
</evidence>
<keyword evidence="7" id="KW-1133">Transmembrane helix</keyword>
<evidence type="ECO:0000313" key="9">
    <source>
        <dbReference type="Proteomes" id="UP000297777"/>
    </source>
</evidence>
<dbReference type="InterPro" id="IPR036396">
    <property type="entry name" value="Cyt_P450_sf"/>
</dbReference>
<gene>
    <name evidence="8" type="ORF">BTUL_0137g00130</name>
</gene>
<sequence>MYRTESLTTLLSLRNLAATIFVYFGSLTFYRPFLHPLAQFPGPKLAAITSPIIRISPYELHVIDPAFVEKLYRQDGRWHKYSWALDGFSAGGAIVCTADHDTHKARRLPLSAFFSKVQVVNKQDLVYRNVQKLCAATSAFTRDISTEFILGKSYNSLDKEDFDIEMTNVFQGSSHIWRITKHITWFGPTMKSIPIDWVIKVADDGTKAFFRYLKETTHDTKELLAAIALPDPNDKAPRTIIH</sequence>
<comment type="cofactor">
    <cofactor evidence="1">
        <name>heme</name>
        <dbReference type="ChEBI" id="CHEBI:30413"/>
    </cofactor>
</comment>
<evidence type="ECO:0008006" key="10">
    <source>
        <dbReference type="Google" id="ProtNLM"/>
    </source>
</evidence>
<keyword evidence="3" id="KW-0479">Metal-binding</keyword>
<dbReference type="GO" id="GO:0004497">
    <property type="term" value="F:monooxygenase activity"/>
    <property type="evidence" value="ECO:0007669"/>
    <property type="project" value="UniProtKB-KW"/>
</dbReference>
<keyword evidence="7" id="KW-0812">Transmembrane</keyword>
<evidence type="ECO:0000256" key="2">
    <source>
        <dbReference type="ARBA" id="ARBA00010617"/>
    </source>
</evidence>
<dbReference type="GO" id="GO:0005506">
    <property type="term" value="F:iron ion binding"/>
    <property type="evidence" value="ECO:0007669"/>
    <property type="project" value="InterPro"/>
</dbReference>
<dbReference type="Proteomes" id="UP000297777">
    <property type="component" value="Unassembled WGS sequence"/>
</dbReference>
<dbReference type="Gene3D" id="1.10.630.10">
    <property type="entry name" value="Cytochrome P450"/>
    <property type="match status" value="1"/>
</dbReference>
<feature type="transmembrane region" description="Helical" evidence="7">
    <location>
        <begin position="12"/>
        <end position="30"/>
    </location>
</feature>
<keyword evidence="5" id="KW-0408">Iron</keyword>
<dbReference type="GO" id="GO:0020037">
    <property type="term" value="F:heme binding"/>
    <property type="evidence" value="ECO:0007669"/>
    <property type="project" value="InterPro"/>
</dbReference>
<dbReference type="PANTHER" id="PTHR24305">
    <property type="entry name" value="CYTOCHROME P450"/>
    <property type="match status" value="1"/>
</dbReference>
<protein>
    <recommendedName>
        <fullName evidence="10">Cytochrome P450</fullName>
    </recommendedName>
</protein>
<dbReference type="GO" id="GO:0016705">
    <property type="term" value="F:oxidoreductase activity, acting on paired donors, with incorporation or reduction of molecular oxygen"/>
    <property type="evidence" value="ECO:0007669"/>
    <property type="project" value="InterPro"/>
</dbReference>
<dbReference type="SUPFAM" id="SSF48264">
    <property type="entry name" value="Cytochrome P450"/>
    <property type="match status" value="1"/>
</dbReference>
<evidence type="ECO:0000256" key="5">
    <source>
        <dbReference type="ARBA" id="ARBA00023004"/>
    </source>
</evidence>
<keyword evidence="6" id="KW-0503">Monooxygenase</keyword>
<evidence type="ECO:0000313" key="8">
    <source>
        <dbReference type="EMBL" id="TGO10356.1"/>
    </source>
</evidence>
<organism evidence="8 9">
    <name type="scientific">Botrytis tulipae</name>
    <dbReference type="NCBI Taxonomy" id="87230"/>
    <lineage>
        <taxon>Eukaryota</taxon>
        <taxon>Fungi</taxon>
        <taxon>Dikarya</taxon>
        <taxon>Ascomycota</taxon>
        <taxon>Pezizomycotina</taxon>
        <taxon>Leotiomycetes</taxon>
        <taxon>Helotiales</taxon>
        <taxon>Sclerotiniaceae</taxon>
        <taxon>Botrytis</taxon>
    </lineage>
</organism>
<comment type="caution">
    <text evidence="8">The sequence shown here is derived from an EMBL/GenBank/DDBJ whole genome shotgun (WGS) entry which is preliminary data.</text>
</comment>
<accession>A0A4Z1EDJ9</accession>
<evidence type="ECO:0000256" key="3">
    <source>
        <dbReference type="ARBA" id="ARBA00022723"/>
    </source>
</evidence>
<dbReference type="EMBL" id="PQXH01000137">
    <property type="protein sequence ID" value="TGO10356.1"/>
    <property type="molecule type" value="Genomic_DNA"/>
</dbReference>